<dbReference type="InterPro" id="IPR005538">
    <property type="entry name" value="LrgA/CidA"/>
</dbReference>
<dbReference type="Pfam" id="PF03788">
    <property type="entry name" value="LrgA"/>
    <property type="match status" value="1"/>
</dbReference>
<reference evidence="7 8" key="1">
    <citation type="journal article" date="2014" name="Genome Announc.">
        <title>Complete Genome Sequence of Amino Acid-Utilizing Eubacterium acidaminophilum al-2 (DSM 3953).</title>
        <authorList>
            <person name="Poehlein A."/>
            <person name="Andreesen J.R."/>
            <person name="Daniel R."/>
        </authorList>
    </citation>
    <scope>NUCLEOTIDE SEQUENCE [LARGE SCALE GENOMIC DNA]</scope>
    <source>
        <strain evidence="7 8">DSM 3953</strain>
    </source>
</reference>
<feature type="transmembrane region" description="Helical" evidence="6">
    <location>
        <begin position="26"/>
        <end position="46"/>
    </location>
</feature>
<dbReference type="GO" id="GO:0005886">
    <property type="term" value="C:plasma membrane"/>
    <property type="evidence" value="ECO:0007669"/>
    <property type="project" value="UniProtKB-SubCell"/>
</dbReference>
<keyword evidence="8" id="KW-1185">Reference proteome</keyword>
<protein>
    <recommendedName>
        <fullName evidence="9">LrgA family protein</fullName>
    </recommendedName>
</protein>
<dbReference type="PATRIC" id="fig|1286171.3.peg.792"/>
<evidence type="ECO:0000256" key="2">
    <source>
        <dbReference type="ARBA" id="ARBA00022475"/>
    </source>
</evidence>
<sequence length="116" mass="12882">MKLLRQSGIILSFLFAGEIVNRFTQVPIPGNVLGMLLLFGALYFKIIEVSMIRDVSSFLLSHLSFFFVPASVGIISCFDILSSTWIQVLAITVISTLVVMIVTGFTVQLVQRRIGR</sequence>
<feature type="transmembrane region" description="Helical" evidence="6">
    <location>
        <begin position="58"/>
        <end position="81"/>
    </location>
</feature>
<dbReference type="EMBL" id="CP007452">
    <property type="protein sequence ID" value="AHM56145.1"/>
    <property type="molecule type" value="Genomic_DNA"/>
</dbReference>
<dbReference type="Proteomes" id="UP000019591">
    <property type="component" value="Chromosome"/>
</dbReference>
<gene>
    <name evidence="7" type="ORF">EAL2_c08450</name>
</gene>
<organism evidence="7 8">
    <name type="scientific">Peptoclostridium acidaminophilum DSM 3953</name>
    <dbReference type="NCBI Taxonomy" id="1286171"/>
    <lineage>
        <taxon>Bacteria</taxon>
        <taxon>Bacillati</taxon>
        <taxon>Bacillota</taxon>
        <taxon>Clostridia</taxon>
        <taxon>Peptostreptococcales</taxon>
        <taxon>Peptoclostridiaceae</taxon>
        <taxon>Peptoclostridium</taxon>
    </lineage>
</organism>
<keyword evidence="4 6" id="KW-1133">Transmembrane helix</keyword>
<dbReference type="eggNOG" id="COG1380">
    <property type="taxonomic scope" value="Bacteria"/>
</dbReference>
<dbReference type="OrthoDB" id="3176438at2"/>
<evidence type="ECO:0000256" key="3">
    <source>
        <dbReference type="ARBA" id="ARBA00022692"/>
    </source>
</evidence>
<evidence type="ECO:0000256" key="4">
    <source>
        <dbReference type="ARBA" id="ARBA00022989"/>
    </source>
</evidence>
<evidence type="ECO:0008006" key="9">
    <source>
        <dbReference type="Google" id="ProtNLM"/>
    </source>
</evidence>
<comment type="subcellular location">
    <subcellularLocation>
        <location evidence="1">Cell membrane</location>
        <topology evidence="1">Multi-pass membrane protein</topology>
    </subcellularLocation>
</comment>
<keyword evidence="2" id="KW-1003">Cell membrane</keyword>
<proteinExistence type="predicted"/>
<dbReference type="KEGG" id="eac:EAL2_c08450"/>
<evidence type="ECO:0000256" key="6">
    <source>
        <dbReference type="SAM" id="Phobius"/>
    </source>
</evidence>
<dbReference type="AlphaFoldDB" id="W8T5P0"/>
<dbReference type="PANTHER" id="PTHR33931">
    <property type="entry name" value="HOLIN-LIKE PROTEIN CIDA-RELATED"/>
    <property type="match status" value="1"/>
</dbReference>
<accession>W8T5P0</accession>
<dbReference type="STRING" id="1286171.EAL2_c08450"/>
<keyword evidence="3 6" id="KW-0812">Transmembrane</keyword>
<evidence type="ECO:0000313" key="7">
    <source>
        <dbReference type="EMBL" id="AHM56145.1"/>
    </source>
</evidence>
<dbReference type="PANTHER" id="PTHR33931:SF2">
    <property type="entry name" value="HOLIN-LIKE PROTEIN CIDA"/>
    <property type="match status" value="1"/>
</dbReference>
<evidence type="ECO:0000256" key="5">
    <source>
        <dbReference type="ARBA" id="ARBA00023136"/>
    </source>
</evidence>
<dbReference type="HOGENOM" id="CLU_113736_2_1_9"/>
<feature type="transmembrane region" description="Helical" evidence="6">
    <location>
        <begin position="87"/>
        <end position="110"/>
    </location>
</feature>
<dbReference type="RefSeq" id="WP_025435168.1">
    <property type="nucleotide sequence ID" value="NZ_CP007452.1"/>
</dbReference>
<keyword evidence="5 6" id="KW-0472">Membrane</keyword>
<evidence type="ECO:0000313" key="8">
    <source>
        <dbReference type="Proteomes" id="UP000019591"/>
    </source>
</evidence>
<name>W8T5P0_PEPAC</name>
<evidence type="ECO:0000256" key="1">
    <source>
        <dbReference type="ARBA" id="ARBA00004651"/>
    </source>
</evidence>